<feature type="active site" description="Proton acceptor" evidence="10">
    <location>
        <position position="78"/>
    </location>
</feature>
<dbReference type="GO" id="GO:0008652">
    <property type="term" value="P:amino acid biosynthetic process"/>
    <property type="evidence" value="ECO:0007669"/>
    <property type="project" value="UniProtKB-KW"/>
</dbReference>
<feature type="binding site" evidence="10">
    <location>
        <begin position="163"/>
        <end position="168"/>
    </location>
    <ligand>
        <name>NADP(+)</name>
        <dbReference type="ChEBI" id="CHEBI:58349"/>
    </ligand>
</feature>
<dbReference type="InterPro" id="IPR011342">
    <property type="entry name" value="Shikimate_DH"/>
</dbReference>
<keyword evidence="4 10" id="KW-0560">Oxidoreductase</keyword>
<dbReference type="Proteomes" id="UP001221519">
    <property type="component" value="Chromosome"/>
</dbReference>
<dbReference type="Pfam" id="PF01488">
    <property type="entry name" value="Shikimate_DH"/>
    <property type="match status" value="1"/>
</dbReference>
<evidence type="ECO:0000256" key="8">
    <source>
        <dbReference type="ARBA" id="ARBA00052329"/>
    </source>
</evidence>
<evidence type="ECO:0000256" key="5">
    <source>
        <dbReference type="ARBA" id="ARBA00023141"/>
    </source>
</evidence>
<evidence type="ECO:0000313" key="14">
    <source>
        <dbReference type="EMBL" id="WDH81632.1"/>
    </source>
</evidence>
<gene>
    <name evidence="10 14" type="primary">aroE</name>
    <name evidence="14" type="ORF">PUW23_19225</name>
    <name evidence="15" type="ORF">PUW25_19070</name>
</gene>
<dbReference type="PANTHER" id="PTHR21089:SF1">
    <property type="entry name" value="BIFUNCTIONAL 3-DEHYDROQUINATE DEHYDRATASE_SHIKIMATE DEHYDROGENASE, CHLOROPLASTIC"/>
    <property type="match status" value="1"/>
</dbReference>
<dbReference type="GO" id="GO:0019632">
    <property type="term" value="P:shikimate metabolic process"/>
    <property type="evidence" value="ECO:0007669"/>
    <property type="project" value="InterPro"/>
</dbReference>
<dbReference type="NCBIfam" id="NF001314">
    <property type="entry name" value="PRK00258.2-2"/>
    <property type="match status" value="1"/>
</dbReference>
<proteinExistence type="inferred from homology"/>
<evidence type="ECO:0000313" key="17">
    <source>
        <dbReference type="Proteomes" id="UP001221519"/>
    </source>
</evidence>
<dbReference type="InterPro" id="IPR022893">
    <property type="entry name" value="Shikimate_DH_fam"/>
</dbReference>
<evidence type="ECO:0000256" key="1">
    <source>
        <dbReference type="ARBA" id="ARBA00004871"/>
    </source>
</evidence>
<comment type="pathway">
    <text evidence="1 10">Metabolic intermediate biosynthesis; chorismate biosynthesis; chorismate from D-erythrose 4-phosphate and phosphoenolpyruvate: step 4/7.</text>
</comment>
<dbReference type="Pfam" id="PF18317">
    <property type="entry name" value="SDH_C"/>
    <property type="match status" value="1"/>
</dbReference>
<reference evidence="14 17" key="1">
    <citation type="submission" date="2023-02" db="EMBL/GenBank/DDBJ databases">
        <title>Pathogen: clinical or host-associated sample.</title>
        <authorList>
            <person name="Hergert J."/>
            <person name="Casey R."/>
            <person name="Wagner J."/>
            <person name="Young E.L."/>
            <person name="Oakeson K.F."/>
        </authorList>
    </citation>
    <scope>NUCLEOTIDE SEQUENCE</scope>
    <source>
        <strain evidence="15 17">2022CK-00829</strain>
        <strain evidence="14">2022CK-00830</strain>
    </source>
</reference>
<dbReference type="GO" id="GO:0030266">
    <property type="term" value="F:quinate 3-dehydrogenase (NAD+) activity"/>
    <property type="evidence" value="ECO:0007669"/>
    <property type="project" value="UniProtKB-EC"/>
</dbReference>
<dbReference type="RefSeq" id="WP_205052571.1">
    <property type="nucleotide sequence ID" value="NZ_CP118101.1"/>
</dbReference>
<protein>
    <recommendedName>
        <fullName evidence="10">Shikimate dehydrogenase (NADP(+))</fullName>
        <shortName evidence="10">SDH</shortName>
        <ecNumber evidence="10">1.1.1.25</ecNumber>
    </recommendedName>
</protein>
<evidence type="ECO:0000256" key="4">
    <source>
        <dbReference type="ARBA" id="ARBA00023002"/>
    </source>
</evidence>
<dbReference type="AlphaFoldDB" id="A0AAX3MWH9"/>
<dbReference type="NCBIfam" id="TIGR00507">
    <property type="entry name" value="aroE"/>
    <property type="match status" value="1"/>
</dbReference>
<dbReference type="Gene3D" id="3.40.50.720">
    <property type="entry name" value="NAD(P)-binding Rossmann-like Domain"/>
    <property type="match status" value="1"/>
</dbReference>
<dbReference type="EC" id="1.1.1.25" evidence="10"/>
<comment type="catalytic activity">
    <reaction evidence="6 10">
        <text>shikimate + NADP(+) = 3-dehydroshikimate + NADPH + H(+)</text>
        <dbReference type="Rhea" id="RHEA:17737"/>
        <dbReference type="ChEBI" id="CHEBI:15378"/>
        <dbReference type="ChEBI" id="CHEBI:16630"/>
        <dbReference type="ChEBI" id="CHEBI:36208"/>
        <dbReference type="ChEBI" id="CHEBI:57783"/>
        <dbReference type="ChEBI" id="CHEBI:58349"/>
        <dbReference type="EC" id="1.1.1.25"/>
    </reaction>
</comment>
<feature type="binding site" evidence="10">
    <location>
        <position position="254"/>
    </location>
    <ligand>
        <name>NADP(+)</name>
        <dbReference type="ChEBI" id="CHEBI:58349"/>
    </ligand>
</feature>
<comment type="similarity">
    <text evidence="10">Belongs to the shikimate dehydrogenase family.</text>
</comment>
<evidence type="ECO:0000256" key="6">
    <source>
        <dbReference type="ARBA" id="ARBA00049442"/>
    </source>
</evidence>
<dbReference type="GO" id="GO:0009423">
    <property type="term" value="P:chorismate biosynthetic process"/>
    <property type="evidence" value="ECO:0007669"/>
    <property type="project" value="UniProtKB-UniRule"/>
</dbReference>
<feature type="binding site" evidence="10">
    <location>
        <position position="233"/>
    </location>
    <ligand>
        <name>shikimate</name>
        <dbReference type="ChEBI" id="CHEBI:36208"/>
    </ligand>
</feature>
<evidence type="ECO:0000256" key="9">
    <source>
        <dbReference type="ARBA" id="ARBA00060613"/>
    </source>
</evidence>
<dbReference type="HAMAP" id="MF_00222">
    <property type="entry name" value="Shikimate_DH_AroE"/>
    <property type="match status" value="1"/>
</dbReference>
<dbReference type="InterPro" id="IPR041121">
    <property type="entry name" value="SDH_C"/>
</dbReference>
<sequence>MNLTTELARPVSGYYLLGVIGNPIAHSKSPVMHNTALQEAGVQGAYVPLHVEPEHLQAAVMGMKAMNFRGFNVTIPHKVDILSYMDELDESARFIGAVNTVVIEQGRLIGYNTDGVGYVRSLKEEAVSTIEGKHVVVIGAGGAARGIVYALLLERPQSLTILNRTAEKAEELAKDFKVLGNVNGYSIDSAEQVLAQADILINTTSVGMHPHTDQTPVSIQHIPEGIVVSDLIYNPLETKLLTDSKHKNCITHGGLGMFVYQGAIAFEHWLHVQAPVEAMRRAVLASFTS</sequence>
<evidence type="ECO:0000256" key="7">
    <source>
        <dbReference type="ARBA" id="ARBA00051639"/>
    </source>
</evidence>
<comment type="function">
    <text evidence="10">Involved in the biosynthesis of the chorismate, which leads to the biosynthesis of aromatic amino acids. Catalyzes the reversible NADPH linked reduction of 3-dehydroshikimate (DHSA) to yield shikimate (SA).</text>
</comment>
<dbReference type="Gene3D" id="3.40.50.10860">
    <property type="entry name" value="Leucine Dehydrogenase, chain A, domain 1"/>
    <property type="match status" value="1"/>
</dbReference>
<feature type="binding site" evidence="10">
    <location>
        <position position="74"/>
    </location>
    <ligand>
        <name>shikimate</name>
        <dbReference type="ChEBI" id="CHEBI:36208"/>
    </ligand>
</feature>
<dbReference type="PANTHER" id="PTHR21089">
    <property type="entry name" value="SHIKIMATE DEHYDROGENASE"/>
    <property type="match status" value="1"/>
</dbReference>
<keyword evidence="17" id="KW-1185">Reference proteome</keyword>
<dbReference type="CDD" id="cd01065">
    <property type="entry name" value="NAD_bind_Shikimate_DH"/>
    <property type="match status" value="1"/>
</dbReference>
<feature type="domain" description="Quinate/shikimate 5-dehydrogenase/glutamyl-tRNA reductase" evidence="11">
    <location>
        <begin position="123"/>
        <end position="205"/>
    </location>
</feature>
<dbReference type="FunFam" id="3.40.50.720:FF:000086">
    <property type="entry name" value="Quinate/shikimate dehydrogenase"/>
    <property type="match status" value="1"/>
</dbReference>
<feature type="binding site" evidence="10">
    <location>
        <begin position="27"/>
        <end position="29"/>
    </location>
    <ligand>
        <name>shikimate</name>
        <dbReference type="ChEBI" id="CHEBI:36208"/>
    </ligand>
</feature>
<feature type="binding site" evidence="10">
    <location>
        <begin position="139"/>
        <end position="143"/>
    </location>
    <ligand>
        <name>NADP(+)</name>
        <dbReference type="ChEBI" id="CHEBI:58349"/>
    </ligand>
</feature>
<comment type="catalytic activity">
    <reaction evidence="8">
        <text>shikimate + NAD(+) = 3-dehydroshikimate + NADH + H(+)</text>
        <dbReference type="Rhea" id="RHEA:17741"/>
        <dbReference type="ChEBI" id="CHEBI:15378"/>
        <dbReference type="ChEBI" id="CHEBI:16630"/>
        <dbReference type="ChEBI" id="CHEBI:36208"/>
        <dbReference type="ChEBI" id="CHEBI:57540"/>
        <dbReference type="ChEBI" id="CHEBI:57945"/>
    </reaction>
</comment>
<dbReference type="InterPro" id="IPR036291">
    <property type="entry name" value="NAD(P)-bd_dom_sf"/>
</dbReference>
<name>A0AAX3MWH9_9BACL</name>
<evidence type="ECO:0000256" key="10">
    <source>
        <dbReference type="HAMAP-Rule" id="MF_00222"/>
    </source>
</evidence>
<comment type="subunit">
    <text evidence="10">Homodimer.</text>
</comment>
<feature type="binding site" evidence="10">
    <location>
        <position position="90"/>
    </location>
    <ligand>
        <name>NADP(+)</name>
        <dbReference type="ChEBI" id="CHEBI:58349"/>
    </ligand>
</feature>
<feature type="domain" description="SDH C-terminal" evidence="13">
    <location>
        <begin position="254"/>
        <end position="284"/>
    </location>
</feature>
<dbReference type="InterPro" id="IPR013708">
    <property type="entry name" value="Shikimate_DH-bd_N"/>
</dbReference>
<keyword evidence="3 10" id="KW-0521">NADP</keyword>
<feature type="domain" description="Shikimate dehydrogenase substrate binding N-terminal" evidence="12">
    <location>
        <begin position="19"/>
        <end position="101"/>
    </location>
</feature>
<dbReference type="GO" id="GO:0004764">
    <property type="term" value="F:shikimate 3-dehydrogenase (NADP+) activity"/>
    <property type="evidence" value="ECO:0007669"/>
    <property type="project" value="UniProtKB-UniRule"/>
</dbReference>
<dbReference type="EMBL" id="CP118101">
    <property type="protein sequence ID" value="WDH81632.1"/>
    <property type="molecule type" value="Genomic_DNA"/>
</dbReference>
<evidence type="ECO:0000259" key="12">
    <source>
        <dbReference type="Pfam" id="PF08501"/>
    </source>
</evidence>
<evidence type="ECO:0000256" key="3">
    <source>
        <dbReference type="ARBA" id="ARBA00022857"/>
    </source>
</evidence>
<feature type="binding site" evidence="10">
    <location>
        <position position="261"/>
    </location>
    <ligand>
        <name>shikimate</name>
        <dbReference type="ChEBI" id="CHEBI:36208"/>
    </ligand>
</feature>
<organism evidence="14 16">
    <name type="scientific">Paenibacillus urinalis</name>
    <dbReference type="NCBI Taxonomy" id="521520"/>
    <lineage>
        <taxon>Bacteria</taxon>
        <taxon>Bacillati</taxon>
        <taxon>Bacillota</taxon>
        <taxon>Bacilli</taxon>
        <taxon>Bacillales</taxon>
        <taxon>Paenibacillaceae</taxon>
        <taxon>Paenibacillus</taxon>
    </lineage>
</organism>
<dbReference type="InterPro" id="IPR006151">
    <property type="entry name" value="Shikm_DH/Glu-tRNA_Rdtase"/>
</dbReference>
<feature type="binding site" evidence="10">
    <location>
        <position position="99"/>
    </location>
    <ligand>
        <name>shikimate</name>
        <dbReference type="ChEBI" id="CHEBI:36208"/>
    </ligand>
</feature>
<evidence type="ECO:0000313" key="16">
    <source>
        <dbReference type="Proteomes" id="UP001220962"/>
    </source>
</evidence>
<dbReference type="SUPFAM" id="SSF53223">
    <property type="entry name" value="Aminoacid dehydrogenase-like, N-terminal domain"/>
    <property type="match status" value="1"/>
</dbReference>
<dbReference type="Proteomes" id="UP001220962">
    <property type="component" value="Chromosome"/>
</dbReference>
<dbReference type="GO" id="GO:0050661">
    <property type="term" value="F:NADP binding"/>
    <property type="evidence" value="ECO:0007669"/>
    <property type="project" value="InterPro"/>
</dbReference>
<evidence type="ECO:0000313" key="15">
    <source>
        <dbReference type="EMBL" id="WDI01350.1"/>
    </source>
</evidence>
<keyword evidence="2 10" id="KW-0028">Amino-acid biosynthesis</keyword>
<comment type="pathway">
    <text evidence="9">Aromatic compound metabolism; 3,4-dihydroxybenzoate biosynthesis; 3-dehydroquinate from D-quinate (NAD(+) route).</text>
</comment>
<dbReference type="InterPro" id="IPR046346">
    <property type="entry name" value="Aminoacid_DH-like_N_sf"/>
</dbReference>
<feature type="binding site" evidence="10">
    <location>
        <position position="114"/>
    </location>
    <ligand>
        <name>shikimate</name>
        <dbReference type="ChEBI" id="CHEBI:36208"/>
    </ligand>
</feature>
<accession>A0AAX3MWH9</accession>
<dbReference type="NCBIfam" id="NF001319">
    <property type="entry name" value="PRK00258.3-3"/>
    <property type="match status" value="1"/>
</dbReference>
<dbReference type="EMBL" id="CP118108">
    <property type="protein sequence ID" value="WDI01350.1"/>
    <property type="molecule type" value="Genomic_DNA"/>
</dbReference>
<dbReference type="GO" id="GO:0005829">
    <property type="term" value="C:cytosol"/>
    <property type="evidence" value="ECO:0007669"/>
    <property type="project" value="TreeGrafter"/>
</dbReference>
<dbReference type="GO" id="GO:0009073">
    <property type="term" value="P:aromatic amino acid family biosynthetic process"/>
    <property type="evidence" value="ECO:0007669"/>
    <property type="project" value="UniProtKB-KW"/>
</dbReference>
<evidence type="ECO:0000259" key="11">
    <source>
        <dbReference type="Pfam" id="PF01488"/>
    </source>
</evidence>
<feature type="binding site" evidence="10">
    <location>
        <position position="231"/>
    </location>
    <ligand>
        <name>NADP(+)</name>
        <dbReference type="ChEBI" id="CHEBI:58349"/>
    </ligand>
</feature>
<comment type="catalytic activity">
    <reaction evidence="7">
        <text>L-quinate + NAD(+) = 3-dehydroquinate + NADH + H(+)</text>
        <dbReference type="Rhea" id="RHEA:22364"/>
        <dbReference type="ChEBI" id="CHEBI:15378"/>
        <dbReference type="ChEBI" id="CHEBI:29751"/>
        <dbReference type="ChEBI" id="CHEBI:32364"/>
        <dbReference type="ChEBI" id="CHEBI:57540"/>
        <dbReference type="ChEBI" id="CHEBI:57945"/>
        <dbReference type="EC" id="1.1.1.24"/>
    </reaction>
</comment>
<evidence type="ECO:0000256" key="2">
    <source>
        <dbReference type="ARBA" id="ARBA00022605"/>
    </source>
</evidence>
<dbReference type="SUPFAM" id="SSF51735">
    <property type="entry name" value="NAD(P)-binding Rossmann-fold domains"/>
    <property type="match status" value="1"/>
</dbReference>
<dbReference type="Pfam" id="PF08501">
    <property type="entry name" value="Shikimate_dh_N"/>
    <property type="match status" value="1"/>
</dbReference>
<keyword evidence="5 10" id="KW-0057">Aromatic amino acid biosynthesis</keyword>
<evidence type="ECO:0000259" key="13">
    <source>
        <dbReference type="Pfam" id="PF18317"/>
    </source>
</evidence>